<evidence type="ECO:0000313" key="1">
    <source>
        <dbReference type="EMBL" id="EUC47069.1"/>
    </source>
</evidence>
<dbReference type="HOGENOM" id="CLU_2677664_0_0_1"/>
<reference evidence="1 2" key="1">
    <citation type="journal article" date="2013" name="PLoS Genet.">
        <title>Comparative genome structure, secondary metabolite, and effector coding capacity across Cochliobolus pathogens.</title>
        <authorList>
            <person name="Condon B.J."/>
            <person name="Leng Y."/>
            <person name="Wu D."/>
            <person name="Bushley K.E."/>
            <person name="Ohm R.A."/>
            <person name="Otillar R."/>
            <person name="Martin J."/>
            <person name="Schackwitz W."/>
            <person name="Grimwood J."/>
            <person name="MohdZainudin N."/>
            <person name="Xue C."/>
            <person name="Wang R."/>
            <person name="Manning V.A."/>
            <person name="Dhillon B."/>
            <person name="Tu Z.J."/>
            <person name="Steffenson B.J."/>
            <person name="Salamov A."/>
            <person name="Sun H."/>
            <person name="Lowry S."/>
            <person name="LaButti K."/>
            <person name="Han J."/>
            <person name="Copeland A."/>
            <person name="Lindquist E."/>
            <person name="Barry K."/>
            <person name="Schmutz J."/>
            <person name="Baker S.E."/>
            <person name="Ciuffetti L.M."/>
            <person name="Grigoriev I.V."/>
            <person name="Zhong S."/>
            <person name="Turgeon B.G."/>
        </authorList>
    </citation>
    <scope>NUCLEOTIDE SEQUENCE [LARGE SCALE GENOMIC DNA]</scope>
    <source>
        <strain evidence="1 2">ATCC 44560</strain>
    </source>
</reference>
<proteinExistence type="predicted"/>
<accession>W6ZI25</accession>
<dbReference type="GeneID" id="19127826"/>
<organism evidence="1 2">
    <name type="scientific">Bipolaris oryzae ATCC 44560</name>
    <dbReference type="NCBI Taxonomy" id="930090"/>
    <lineage>
        <taxon>Eukaryota</taxon>
        <taxon>Fungi</taxon>
        <taxon>Dikarya</taxon>
        <taxon>Ascomycota</taxon>
        <taxon>Pezizomycotina</taxon>
        <taxon>Dothideomycetes</taxon>
        <taxon>Pleosporomycetidae</taxon>
        <taxon>Pleosporales</taxon>
        <taxon>Pleosporineae</taxon>
        <taxon>Pleosporaceae</taxon>
        <taxon>Bipolaris</taxon>
    </lineage>
</organism>
<keyword evidence="2" id="KW-1185">Reference proteome</keyword>
<gene>
    <name evidence="1" type="ORF">COCMIDRAFT_91158</name>
</gene>
<dbReference type="RefSeq" id="XP_007686431.1">
    <property type="nucleotide sequence ID" value="XM_007688241.1"/>
</dbReference>
<evidence type="ECO:0000313" key="2">
    <source>
        <dbReference type="Proteomes" id="UP000054032"/>
    </source>
</evidence>
<dbReference type="KEGG" id="bor:COCMIDRAFT_91158"/>
<feature type="non-terminal residue" evidence="1">
    <location>
        <position position="1"/>
    </location>
</feature>
<dbReference type="EMBL" id="KI963957">
    <property type="protein sequence ID" value="EUC47069.1"/>
    <property type="molecule type" value="Genomic_DNA"/>
</dbReference>
<dbReference type="Proteomes" id="UP000054032">
    <property type="component" value="Unassembled WGS sequence"/>
</dbReference>
<sequence length="75" mass="7899">GDVAVDDVSDEDLDTAWAASALGCVGSLPLGTENRFFGFPLLSISILLEIFARVSRGGGFPIILVQGWERKSGGM</sequence>
<dbReference type="AlphaFoldDB" id="W6ZI25"/>
<protein>
    <submittedName>
        <fullName evidence="1">Uncharacterized protein</fullName>
    </submittedName>
</protein>
<name>W6ZI25_COCMI</name>